<dbReference type="PROSITE" id="PS50941">
    <property type="entry name" value="CHIT_BIND_I_2"/>
    <property type="match status" value="1"/>
</dbReference>
<organism evidence="5 6">
    <name type="scientific">Neocallimastix californiae</name>
    <dbReference type="NCBI Taxonomy" id="1754190"/>
    <lineage>
        <taxon>Eukaryota</taxon>
        <taxon>Fungi</taxon>
        <taxon>Fungi incertae sedis</taxon>
        <taxon>Chytridiomycota</taxon>
        <taxon>Chytridiomycota incertae sedis</taxon>
        <taxon>Neocallimastigomycetes</taxon>
        <taxon>Neocallimastigales</taxon>
        <taxon>Neocallimastigaceae</taxon>
        <taxon>Neocallimastix</taxon>
    </lineage>
</organism>
<dbReference type="InterPro" id="IPR001002">
    <property type="entry name" value="Chitin-bd_1"/>
</dbReference>
<evidence type="ECO:0000256" key="3">
    <source>
        <dbReference type="SAM" id="SignalP"/>
    </source>
</evidence>
<keyword evidence="1 2" id="KW-0147">Chitin-binding</keyword>
<dbReference type="InterPro" id="IPR014867">
    <property type="entry name" value="Spore_coat_CotH_CotH2/3/7"/>
</dbReference>
<dbReference type="Proteomes" id="UP000193920">
    <property type="component" value="Unassembled WGS sequence"/>
</dbReference>
<dbReference type="PANTHER" id="PTHR40050:SF1">
    <property type="entry name" value="INNER SPORE COAT PROTEIN H"/>
    <property type="match status" value="1"/>
</dbReference>
<evidence type="ECO:0000256" key="1">
    <source>
        <dbReference type="ARBA" id="ARBA00022669"/>
    </source>
</evidence>
<dbReference type="EMBL" id="MCOG01000058">
    <property type="protein sequence ID" value="ORY61952.1"/>
    <property type="molecule type" value="Genomic_DNA"/>
</dbReference>
<protein>
    <recommendedName>
        <fullName evidence="4">Chitin-binding type-1 domain-containing protein</fullName>
    </recommendedName>
</protein>
<dbReference type="Pfam" id="PF08757">
    <property type="entry name" value="CotH"/>
    <property type="match status" value="1"/>
</dbReference>
<sequence>MSVKILILIGLLFTVVTSRSVKFSVVAFGKSVSVDVAGTKYSLKKYSTYAPVYQATISVKDEEVNYKYIVDGISENFNRKLDKKDTTTHNEFFGRKYTIKALPQFKQVYKWTKSVGKGELFDDSYIPTVHIYGEKSETIFTTTKAADDTMEAIVFILKDSIYTFKNIPCSPKNKYWNKMQFKVKLNDNGIEGRYILKFRDNNEDPTFMRQDLYGDIMNALGYPTIQSIKTRVYVNEKAVGYYILQEEAASPSFARSAFHGDNHGKYLITDTSKLGHPLDCSTGADFYYTGNKFYAFQPYSSSYDNSRARALCKAFENLNVNSESEVEAFEKKWFDIDTFFKAIAMQYLTGHWDSYWLYSTNFALYDDPTQSTSSTYKFYFICQDWDGTFGLNLGMPYMRYDNFIERSYKDFVNIPWGLDNYDAPKRYAIDKLLSNAKLRARFETILKNIVLNIFNPIAISKRLDALVERHREEVAWNYDTINNHPLRKAESSQLGWTMDDFETNINTRSRYGASYGIKEYVYKRAKAIKKEFNLDLDLGDGNYSTTKASSSSSSKASNNHTNISKDGSCGQDKGKCPSGQCCSKYGYCGTSSTYCGAGCQSAFGTCS</sequence>
<dbReference type="PANTHER" id="PTHR40050">
    <property type="entry name" value="INNER SPORE COAT PROTEIN H"/>
    <property type="match status" value="1"/>
</dbReference>
<feature type="disulfide bond" evidence="2">
    <location>
        <begin position="576"/>
        <end position="588"/>
    </location>
</feature>
<dbReference type="Gene3D" id="3.30.60.10">
    <property type="entry name" value="Endochitinase-like"/>
    <property type="match status" value="1"/>
</dbReference>
<accession>A0A1Y2DRR1</accession>
<dbReference type="SUPFAM" id="SSF57016">
    <property type="entry name" value="Plant lectins/antimicrobial peptides"/>
    <property type="match status" value="1"/>
</dbReference>
<evidence type="ECO:0000259" key="4">
    <source>
        <dbReference type="PROSITE" id="PS50941"/>
    </source>
</evidence>
<feature type="chain" id="PRO_5013163992" description="Chitin-binding type-1 domain-containing protein" evidence="3">
    <location>
        <begin position="19"/>
        <end position="607"/>
    </location>
</feature>
<dbReference type="AlphaFoldDB" id="A0A1Y2DRR1"/>
<dbReference type="OrthoDB" id="2387105at2759"/>
<dbReference type="STRING" id="1754190.A0A1Y2DRR1"/>
<dbReference type="InterPro" id="IPR036861">
    <property type="entry name" value="Endochitinase-like_sf"/>
</dbReference>
<keyword evidence="6" id="KW-1185">Reference proteome</keyword>
<proteinExistence type="predicted"/>
<reference evidence="5 6" key="1">
    <citation type="submission" date="2016-08" db="EMBL/GenBank/DDBJ databases">
        <title>A Parts List for Fungal Cellulosomes Revealed by Comparative Genomics.</title>
        <authorList>
            <consortium name="DOE Joint Genome Institute"/>
            <person name="Haitjema C.H."/>
            <person name="Gilmore S.P."/>
            <person name="Henske J.K."/>
            <person name="Solomon K.V."/>
            <person name="De Groot R."/>
            <person name="Kuo A."/>
            <person name="Mondo S.J."/>
            <person name="Salamov A.A."/>
            <person name="Labutti K."/>
            <person name="Zhao Z."/>
            <person name="Chiniquy J."/>
            <person name="Barry K."/>
            <person name="Brewer H.M."/>
            <person name="Purvine S.O."/>
            <person name="Wright A.T."/>
            <person name="Boxma B."/>
            <person name="Van Alen T."/>
            <person name="Hackstein J.H."/>
            <person name="Baker S.E."/>
            <person name="Grigoriev I.V."/>
            <person name="O'Malley M.A."/>
        </authorList>
    </citation>
    <scope>NUCLEOTIDE SEQUENCE [LARGE SCALE GENOMIC DNA]</scope>
    <source>
        <strain evidence="5 6">G1</strain>
    </source>
</reference>
<keyword evidence="3" id="KW-0732">Signal</keyword>
<dbReference type="CDD" id="cd11618">
    <property type="entry name" value="ChtBD1_1"/>
    <property type="match status" value="1"/>
</dbReference>
<comment type="caution">
    <text evidence="5">The sequence shown here is derived from an EMBL/GenBank/DDBJ whole genome shotgun (WGS) entry which is preliminary data.</text>
</comment>
<comment type="caution">
    <text evidence="2">Lacks conserved residue(s) required for the propagation of feature annotation.</text>
</comment>
<dbReference type="SMART" id="SM00270">
    <property type="entry name" value="ChtBD1"/>
    <property type="match status" value="1"/>
</dbReference>
<dbReference type="Pfam" id="PF00187">
    <property type="entry name" value="Chitin_bind_1"/>
    <property type="match status" value="1"/>
</dbReference>
<evidence type="ECO:0000256" key="2">
    <source>
        <dbReference type="PROSITE-ProRule" id="PRU00261"/>
    </source>
</evidence>
<feature type="domain" description="Chitin-binding type-1" evidence="4">
    <location>
        <begin position="566"/>
        <end position="607"/>
    </location>
</feature>
<name>A0A1Y2DRR1_9FUNG</name>
<evidence type="ECO:0000313" key="6">
    <source>
        <dbReference type="Proteomes" id="UP000193920"/>
    </source>
</evidence>
<feature type="disulfide bond" evidence="2">
    <location>
        <begin position="581"/>
        <end position="595"/>
    </location>
</feature>
<dbReference type="GO" id="GO:0008061">
    <property type="term" value="F:chitin binding"/>
    <property type="evidence" value="ECO:0007669"/>
    <property type="project" value="UniProtKB-UniRule"/>
</dbReference>
<dbReference type="PROSITE" id="PS00026">
    <property type="entry name" value="CHIT_BIND_I_1"/>
    <property type="match status" value="1"/>
</dbReference>
<gene>
    <name evidence="5" type="ORF">LY90DRAFT_453952</name>
</gene>
<keyword evidence="2" id="KW-1015">Disulfide bond</keyword>
<evidence type="ECO:0000313" key="5">
    <source>
        <dbReference type="EMBL" id="ORY61952.1"/>
    </source>
</evidence>
<feature type="signal peptide" evidence="3">
    <location>
        <begin position="1"/>
        <end position="18"/>
    </location>
</feature>
<dbReference type="InterPro" id="IPR018371">
    <property type="entry name" value="Chitin-binding_1_CS"/>
</dbReference>